<dbReference type="Proteomes" id="UP000468687">
    <property type="component" value="Unassembled WGS sequence"/>
</dbReference>
<dbReference type="RefSeq" id="WP_163772157.1">
    <property type="nucleotide sequence ID" value="NZ_JAAGXA010000006.1"/>
</dbReference>
<dbReference type="EMBL" id="JAAGXA010000006">
    <property type="protein sequence ID" value="NEN78605.1"/>
    <property type="molecule type" value="Genomic_DNA"/>
</dbReference>
<evidence type="ECO:0000313" key="1">
    <source>
        <dbReference type="EMBL" id="NEN78605.1"/>
    </source>
</evidence>
<name>A0A6P0HLU3_9ACTN</name>
<dbReference type="Pfam" id="PF05962">
    <property type="entry name" value="HutD"/>
    <property type="match status" value="1"/>
</dbReference>
<dbReference type="PANTHER" id="PTHR37943:SF1">
    <property type="entry name" value="PROTEIN VES"/>
    <property type="match status" value="1"/>
</dbReference>
<gene>
    <name evidence="1" type="ORF">G3T38_09970</name>
</gene>
<dbReference type="InterPro" id="IPR014710">
    <property type="entry name" value="RmlC-like_jellyroll"/>
</dbReference>
<organism evidence="1 2">
    <name type="scientific">Nocardioides zeae</name>
    <dbReference type="NCBI Taxonomy" id="1457234"/>
    <lineage>
        <taxon>Bacteria</taxon>
        <taxon>Bacillati</taxon>
        <taxon>Actinomycetota</taxon>
        <taxon>Actinomycetes</taxon>
        <taxon>Propionibacteriales</taxon>
        <taxon>Nocardioidaceae</taxon>
        <taxon>Nocardioides</taxon>
    </lineage>
</organism>
<dbReference type="SUPFAM" id="SSF51182">
    <property type="entry name" value="RmlC-like cupins"/>
    <property type="match status" value="1"/>
</dbReference>
<accession>A0A6P0HLU3</accession>
<dbReference type="InterPro" id="IPR010282">
    <property type="entry name" value="Uncharacterised_HutD/Ves"/>
</dbReference>
<sequence>MPWRNGAGVTRELAADPGGAWRVSVAAIDGPAPWSAFPGVDRVSCVVAGEGLVLTVDGAEQPVRRGEVLAYRGESVVLGRPLGGPVQNLNLVLARGRATGSMRVVDLASVEPGADDVLLWALGEEPGSAGRAVVVSATAR</sequence>
<dbReference type="PANTHER" id="PTHR37943">
    <property type="entry name" value="PROTEIN VES"/>
    <property type="match status" value="1"/>
</dbReference>
<dbReference type="InterPro" id="IPR011051">
    <property type="entry name" value="RmlC_Cupin_sf"/>
</dbReference>
<evidence type="ECO:0000313" key="2">
    <source>
        <dbReference type="Proteomes" id="UP000468687"/>
    </source>
</evidence>
<comment type="caution">
    <text evidence="1">The sequence shown here is derived from an EMBL/GenBank/DDBJ whole genome shotgun (WGS) entry which is preliminary data.</text>
</comment>
<protein>
    <submittedName>
        <fullName evidence="1">HutD family protein</fullName>
    </submittedName>
</protein>
<dbReference type="AlphaFoldDB" id="A0A6P0HLU3"/>
<proteinExistence type="predicted"/>
<reference evidence="1 2" key="1">
    <citation type="journal article" date="2014" name="Int. J. Syst. Evol. Microbiol.">
        <title>Nocardioides zeae sp. nov., isolated from the stem of Zea mays.</title>
        <authorList>
            <person name="Glaeser S.P."/>
            <person name="McInroy J.A."/>
            <person name="Busse H.J."/>
            <person name="Kampfer P."/>
        </authorList>
    </citation>
    <scope>NUCLEOTIDE SEQUENCE [LARGE SCALE GENOMIC DNA]</scope>
    <source>
        <strain evidence="1 2">JCM 30728</strain>
    </source>
</reference>
<dbReference type="Gene3D" id="2.60.120.10">
    <property type="entry name" value="Jelly Rolls"/>
    <property type="match status" value="1"/>
</dbReference>
<keyword evidence="2" id="KW-1185">Reference proteome</keyword>